<dbReference type="RefSeq" id="WP_201659800.1">
    <property type="nucleotide sequence ID" value="NZ_JAEQNC010000008.1"/>
</dbReference>
<organism evidence="1 2">
    <name type="scientific">Rhizobium setariae</name>
    <dbReference type="NCBI Taxonomy" id="2801340"/>
    <lineage>
        <taxon>Bacteria</taxon>
        <taxon>Pseudomonadati</taxon>
        <taxon>Pseudomonadota</taxon>
        <taxon>Alphaproteobacteria</taxon>
        <taxon>Hyphomicrobiales</taxon>
        <taxon>Rhizobiaceae</taxon>
        <taxon>Rhizobium/Agrobacterium group</taxon>
        <taxon>Rhizobium</taxon>
    </lineage>
</organism>
<dbReference type="AlphaFoldDB" id="A0A937CPN0"/>
<dbReference type="Proteomes" id="UP000633219">
    <property type="component" value="Unassembled WGS sequence"/>
</dbReference>
<dbReference type="Gene3D" id="3.30.450.40">
    <property type="match status" value="1"/>
</dbReference>
<reference evidence="1" key="1">
    <citation type="submission" date="2021-01" db="EMBL/GenBank/DDBJ databases">
        <title>Rhizobium sp. strain KVB221 16S ribosomal RNA gene Genome sequencing and assembly.</title>
        <authorList>
            <person name="Kang M."/>
        </authorList>
    </citation>
    <scope>NUCLEOTIDE SEQUENCE</scope>
    <source>
        <strain evidence="1">KVB221</strain>
    </source>
</reference>
<proteinExistence type="predicted"/>
<name>A0A937CPN0_9HYPH</name>
<evidence type="ECO:0000313" key="1">
    <source>
        <dbReference type="EMBL" id="MBL0373389.1"/>
    </source>
</evidence>
<dbReference type="InterPro" id="IPR029016">
    <property type="entry name" value="GAF-like_dom_sf"/>
</dbReference>
<dbReference type="EMBL" id="JAEQNC010000008">
    <property type="protein sequence ID" value="MBL0373389.1"/>
    <property type="molecule type" value="Genomic_DNA"/>
</dbReference>
<evidence type="ECO:0000313" key="2">
    <source>
        <dbReference type="Proteomes" id="UP000633219"/>
    </source>
</evidence>
<keyword evidence="2" id="KW-1185">Reference proteome</keyword>
<accession>A0A937CPN0</accession>
<protein>
    <submittedName>
        <fullName evidence="1">GAF domain-containing protein</fullName>
    </submittedName>
</protein>
<comment type="caution">
    <text evidence="1">The sequence shown here is derived from an EMBL/GenBank/DDBJ whole genome shotgun (WGS) entry which is preliminary data.</text>
</comment>
<sequence>MLPEQLIQTFMNAVRQQSADVAFSALAELVRATIGTKLLTASVFDMKAMQSRRVFSDNPVAYPVGGFKPISEDKWWDKVLVRHEVFSSLRIEEIAEVFFDWELIQSLGCESNANIPVVVGGEVIGTINLLDEAGYYTPERLASVPALLPYATIAFLLLSKSCDQKEA</sequence>
<dbReference type="SUPFAM" id="SSF55781">
    <property type="entry name" value="GAF domain-like"/>
    <property type="match status" value="1"/>
</dbReference>
<gene>
    <name evidence="1" type="ORF">JJB09_15230</name>
</gene>